<accession>A0A5C3QRM1</accession>
<organism evidence="1 2">
    <name type="scientific">Pterulicium gracile</name>
    <dbReference type="NCBI Taxonomy" id="1884261"/>
    <lineage>
        <taxon>Eukaryota</taxon>
        <taxon>Fungi</taxon>
        <taxon>Dikarya</taxon>
        <taxon>Basidiomycota</taxon>
        <taxon>Agaricomycotina</taxon>
        <taxon>Agaricomycetes</taxon>
        <taxon>Agaricomycetidae</taxon>
        <taxon>Agaricales</taxon>
        <taxon>Pleurotineae</taxon>
        <taxon>Pterulaceae</taxon>
        <taxon>Pterulicium</taxon>
    </lineage>
</organism>
<keyword evidence="2" id="KW-1185">Reference proteome</keyword>
<sequence>MNTIHIRVDAVAYRLGVDAGRKQECGAEYAPVTLAPSDNLLVYVVDSRVFGLGGKDETIFCNRIGERFIRVGDQTYRIVEELFIAGPSDARATVVYRCLDASGATVVVKDCWIQRILVDKEPRFMERVKAAGMSTGVLQMKECWRAPDCADPRILGHERLHRRMTVTPFAVPVGTAKSRSEFLLAFKDAVRAGGRLPKQHHARRCTQEWSTSRHSHRPHMATDIDKLFTGHETGTPGFIDPRMTFFEARNKPQDFRWDLTSFFMVLLFFVHTLEGRGQERKPELGGIWDWRLCVVPVHDIPVEQWKILKSEEAFQKFFTRTTTTYMNYLRPLMTRLRTVIIDDYEYLRHQTVIDIIAEEAAKLPCFRPYMDDYPVPKSSRVLGYDPSFKSAPRVSLKDARSANLPVETKPSAAQHQNLTNAVMATALL</sequence>
<dbReference type="AlphaFoldDB" id="A0A5C3QRM1"/>
<gene>
    <name evidence="1" type="ORF">BDV98DRAFT_581763</name>
</gene>
<dbReference type="Proteomes" id="UP000305067">
    <property type="component" value="Unassembled WGS sequence"/>
</dbReference>
<dbReference type="STRING" id="1884261.A0A5C3QRM1"/>
<evidence type="ECO:0000313" key="2">
    <source>
        <dbReference type="Proteomes" id="UP000305067"/>
    </source>
</evidence>
<name>A0A5C3QRM1_9AGAR</name>
<reference evidence="1 2" key="1">
    <citation type="journal article" date="2019" name="Nat. Ecol. Evol.">
        <title>Megaphylogeny resolves global patterns of mushroom evolution.</title>
        <authorList>
            <person name="Varga T."/>
            <person name="Krizsan K."/>
            <person name="Foldi C."/>
            <person name="Dima B."/>
            <person name="Sanchez-Garcia M."/>
            <person name="Sanchez-Ramirez S."/>
            <person name="Szollosi G.J."/>
            <person name="Szarkandi J.G."/>
            <person name="Papp V."/>
            <person name="Albert L."/>
            <person name="Andreopoulos W."/>
            <person name="Angelini C."/>
            <person name="Antonin V."/>
            <person name="Barry K.W."/>
            <person name="Bougher N.L."/>
            <person name="Buchanan P."/>
            <person name="Buyck B."/>
            <person name="Bense V."/>
            <person name="Catcheside P."/>
            <person name="Chovatia M."/>
            <person name="Cooper J."/>
            <person name="Damon W."/>
            <person name="Desjardin D."/>
            <person name="Finy P."/>
            <person name="Geml J."/>
            <person name="Haridas S."/>
            <person name="Hughes K."/>
            <person name="Justo A."/>
            <person name="Karasinski D."/>
            <person name="Kautmanova I."/>
            <person name="Kiss B."/>
            <person name="Kocsube S."/>
            <person name="Kotiranta H."/>
            <person name="LaButti K.M."/>
            <person name="Lechner B.E."/>
            <person name="Liimatainen K."/>
            <person name="Lipzen A."/>
            <person name="Lukacs Z."/>
            <person name="Mihaltcheva S."/>
            <person name="Morgado L.N."/>
            <person name="Niskanen T."/>
            <person name="Noordeloos M.E."/>
            <person name="Ohm R.A."/>
            <person name="Ortiz-Santana B."/>
            <person name="Ovrebo C."/>
            <person name="Racz N."/>
            <person name="Riley R."/>
            <person name="Savchenko A."/>
            <person name="Shiryaev A."/>
            <person name="Soop K."/>
            <person name="Spirin V."/>
            <person name="Szebenyi C."/>
            <person name="Tomsovsky M."/>
            <person name="Tulloss R.E."/>
            <person name="Uehling J."/>
            <person name="Grigoriev I.V."/>
            <person name="Vagvolgyi C."/>
            <person name="Papp T."/>
            <person name="Martin F.M."/>
            <person name="Miettinen O."/>
            <person name="Hibbett D.S."/>
            <person name="Nagy L.G."/>
        </authorList>
    </citation>
    <scope>NUCLEOTIDE SEQUENCE [LARGE SCALE GENOMIC DNA]</scope>
    <source>
        <strain evidence="1 2">CBS 309.79</strain>
    </source>
</reference>
<proteinExistence type="predicted"/>
<dbReference type="OrthoDB" id="5584477at2759"/>
<dbReference type="EMBL" id="ML178821">
    <property type="protein sequence ID" value="TFL02929.1"/>
    <property type="molecule type" value="Genomic_DNA"/>
</dbReference>
<evidence type="ECO:0000313" key="1">
    <source>
        <dbReference type="EMBL" id="TFL02929.1"/>
    </source>
</evidence>
<evidence type="ECO:0008006" key="3">
    <source>
        <dbReference type="Google" id="ProtNLM"/>
    </source>
</evidence>
<protein>
    <recommendedName>
        <fullName evidence="3">Fungal-type protein kinase domain-containing protein</fullName>
    </recommendedName>
</protein>